<comment type="subcellular location">
    <subcellularLocation>
        <location evidence="1">Membrane</location>
        <topology evidence="1">Multi-pass membrane protein</topology>
    </subcellularLocation>
</comment>
<dbReference type="SUPFAM" id="SSF144083">
    <property type="entry name" value="Magnesium transport protein CorA, transmembrane region"/>
    <property type="match status" value="1"/>
</dbReference>
<evidence type="ECO:0000313" key="7">
    <source>
        <dbReference type="Proteomes" id="UP000605986"/>
    </source>
</evidence>
<dbReference type="Proteomes" id="UP000605986">
    <property type="component" value="Unassembled WGS sequence"/>
</dbReference>
<dbReference type="EMBL" id="JAADJG010000162">
    <property type="protein sequence ID" value="KAF4453130.1"/>
    <property type="molecule type" value="Genomic_DNA"/>
</dbReference>
<dbReference type="GO" id="GO:0046873">
    <property type="term" value="F:metal ion transmembrane transporter activity"/>
    <property type="evidence" value="ECO:0007669"/>
    <property type="project" value="InterPro"/>
</dbReference>
<dbReference type="OrthoDB" id="5428055at2759"/>
<evidence type="ECO:0000256" key="3">
    <source>
        <dbReference type="ARBA" id="ARBA00022989"/>
    </source>
</evidence>
<dbReference type="AlphaFoldDB" id="A0A8H4KKU8"/>
<dbReference type="GO" id="GO:0016020">
    <property type="term" value="C:membrane"/>
    <property type="evidence" value="ECO:0007669"/>
    <property type="project" value="UniProtKB-SubCell"/>
</dbReference>
<proteinExistence type="predicted"/>
<protein>
    <submittedName>
        <fullName evidence="6">Zinc transport protein ZntB</fullName>
    </submittedName>
</protein>
<comment type="caution">
    <text evidence="6">The sequence shown here is derived from an EMBL/GenBank/DDBJ whole genome shotgun (WGS) entry which is preliminary data.</text>
</comment>
<keyword evidence="7" id="KW-1185">Reference proteome</keyword>
<dbReference type="Pfam" id="PF01544">
    <property type="entry name" value="CorA"/>
    <property type="match status" value="1"/>
</dbReference>
<dbReference type="InterPro" id="IPR002523">
    <property type="entry name" value="MgTranspt_CorA/ZnTranspt_ZntB"/>
</dbReference>
<sequence length="493" mass="56861">MAIPSYTDFVVHQAQSNPCIWGLSQYLKKATNSTSRIIFIDLPQNQVKQVPVRPISAKAEECVELTTSIPPNVTRLVFVENITPNIINQIGKSLDIDPLFFADYITTDFRDLEKQPPPPSLAILPSLISEKPYLHLHYQRILDLGSSETFRDSDYVLHTNSNAPRNVRRLVPLSGRQLALARANCSILFKRIRSSHIGKANRGIPIRYCLTQAGLFLVDRPIDYVLEESGTKQQRTYPAKAMYSGFEDFQPAQPFSDFSSGQANQAWDKASILDSLVHYFCSEQSHCSPSILSISYYPMRVVLSEWNLYIHLTSRFSKYYEYSLRDMPARLHDDDIIDLQRWRRRCKQSRHKLALLFQYINYWEKHENDKESWILIQKDIDYLRRQLQEYGQSLEQMVTVATSMVQLLDSRRSILEAVSVRRLTYIALIFIPLAWVASLFSMSEGFLPGNEHFWVYFAVSLPLLGLVLSLSALPYEKVLQVLRSYLDKIQDTG</sequence>
<evidence type="ECO:0000256" key="2">
    <source>
        <dbReference type="ARBA" id="ARBA00022692"/>
    </source>
</evidence>
<gene>
    <name evidence="6" type="ORF">F53441_4127</name>
</gene>
<feature type="transmembrane region" description="Helical" evidence="5">
    <location>
        <begin position="453"/>
        <end position="473"/>
    </location>
</feature>
<accession>A0A8H4KKU8</accession>
<evidence type="ECO:0000256" key="1">
    <source>
        <dbReference type="ARBA" id="ARBA00004141"/>
    </source>
</evidence>
<evidence type="ECO:0000256" key="5">
    <source>
        <dbReference type="SAM" id="Phobius"/>
    </source>
</evidence>
<dbReference type="InterPro" id="IPR045863">
    <property type="entry name" value="CorA_TM1_TM2"/>
</dbReference>
<dbReference type="Gene3D" id="1.20.58.340">
    <property type="entry name" value="Magnesium transport protein CorA, transmembrane region"/>
    <property type="match status" value="1"/>
</dbReference>
<keyword evidence="4 5" id="KW-0472">Membrane</keyword>
<keyword evidence="2 5" id="KW-0812">Transmembrane</keyword>
<reference evidence="6" key="1">
    <citation type="submission" date="2020-01" db="EMBL/GenBank/DDBJ databases">
        <title>Identification and distribution of gene clusters putatively required for synthesis of sphingolipid metabolism inhibitors in phylogenetically diverse species of the filamentous fungus Fusarium.</title>
        <authorList>
            <person name="Kim H.-S."/>
            <person name="Busman M."/>
            <person name="Brown D.W."/>
            <person name="Divon H."/>
            <person name="Uhlig S."/>
            <person name="Proctor R.H."/>
        </authorList>
    </citation>
    <scope>NUCLEOTIDE SEQUENCE</scope>
    <source>
        <strain evidence="6">NRRL 53441</strain>
    </source>
</reference>
<evidence type="ECO:0000256" key="4">
    <source>
        <dbReference type="ARBA" id="ARBA00023136"/>
    </source>
</evidence>
<organism evidence="6 7">
    <name type="scientific">Fusarium austroafricanum</name>
    <dbReference type="NCBI Taxonomy" id="2364996"/>
    <lineage>
        <taxon>Eukaryota</taxon>
        <taxon>Fungi</taxon>
        <taxon>Dikarya</taxon>
        <taxon>Ascomycota</taxon>
        <taxon>Pezizomycotina</taxon>
        <taxon>Sordariomycetes</taxon>
        <taxon>Hypocreomycetidae</taxon>
        <taxon>Hypocreales</taxon>
        <taxon>Nectriaceae</taxon>
        <taxon>Fusarium</taxon>
        <taxon>Fusarium concolor species complex</taxon>
    </lineage>
</organism>
<name>A0A8H4KKU8_9HYPO</name>
<evidence type="ECO:0000313" key="6">
    <source>
        <dbReference type="EMBL" id="KAF4453130.1"/>
    </source>
</evidence>
<keyword evidence="3 5" id="KW-1133">Transmembrane helix</keyword>
<feature type="transmembrane region" description="Helical" evidence="5">
    <location>
        <begin position="423"/>
        <end position="441"/>
    </location>
</feature>